<sequence>MSSVYVPTPCPILSTDMSFTLAHAPVPVISAQMEFTHDILEAWKRENDAGGNQGKIPKPVGEPGHCPETGGFPLKERLLRVEMWDEETYNDVTSAVRKAAQVALNLSVSFKFQEKAKVDIICAKMAHKWSFLNEYEDHWPAKSMLKAYLKYTSECA</sequence>
<organism evidence="1 2">
    <name type="scientific">Pleurotus ostreatus (strain PC15)</name>
    <name type="common">Oyster mushroom</name>
    <dbReference type="NCBI Taxonomy" id="1137138"/>
    <lineage>
        <taxon>Eukaryota</taxon>
        <taxon>Fungi</taxon>
        <taxon>Dikarya</taxon>
        <taxon>Basidiomycota</taxon>
        <taxon>Agaricomycotina</taxon>
        <taxon>Agaricomycetes</taxon>
        <taxon>Agaricomycetidae</taxon>
        <taxon>Agaricales</taxon>
        <taxon>Pleurotineae</taxon>
        <taxon>Pleurotaceae</taxon>
        <taxon>Pleurotus</taxon>
    </lineage>
</organism>
<name>A0A067P8I6_PLEO1</name>
<dbReference type="InParanoid" id="A0A067P8I6"/>
<dbReference type="HOGENOM" id="CLU_1687408_0_0_1"/>
<protein>
    <submittedName>
        <fullName evidence="1">Uncharacterized protein</fullName>
    </submittedName>
</protein>
<evidence type="ECO:0000313" key="2">
    <source>
        <dbReference type="Proteomes" id="UP000027073"/>
    </source>
</evidence>
<dbReference type="AlphaFoldDB" id="A0A067P8I6"/>
<dbReference type="OrthoDB" id="2686745at2759"/>
<evidence type="ECO:0000313" key="1">
    <source>
        <dbReference type="EMBL" id="KDQ32206.1"/>
    </source>
</evidence>
<accession>A0A067P8I6</accession>
<reference evidence="2" key="1">
    <citation type="journal article" date="2014" name="Proc. Natl. Acad. Sci. U.S.A.">
        <title>Extensive sampling of basidiomycete genomes demonstrates inadequacy of the white-rot/brown-rot paradigm for wood decay fungi.</title>
        <authorList>
            <person name="Riley R."/>
            <person name="Salamov A.A."/>
            <person name="Brown D.W."/>
            <person name="Nagy L.G."/>
            <person name="Floudas D."/>
            <person name="Held B.W."/>
            <person name="Levasseur A."/>
            <person name="Lombard V."/>
            <person name="Morin E."/>
            <person name="Otillar R."/>
            <person name="Lindquist E.A."/>
            <person name="Sun H."/>
            <person name="LaButti K.M."/>
            <person name="Schmutz J."/>
            <person name="Jabbour D."/>
            <person name="Luo H."/>
            <person name="Baker S.E."/>
            <person name="Pisabarro A.G."/>
            <person name="Walton J.D."/>
            <person name="Blanchette R.A."/>
            <person name="Henrissat B."/>
            <person name="Martin F."/>
            <person name="Cullen D."/>
            <person name="Hibbett D.S."/>
            <person name="Grigoriev I.V."/>
        </authorList>
    </citation>
    <scope>NUCLEOTIDE SEQUENCE [LARGE SCALE GENOMIC DNA]</scope>
    <source>
        <strain evidence="2">PC15</strain>
    </source>
</reference>
<proteinExistence type="predicted"/>
<dbReference type="VEuPathDB" id="FungiDB:PLEOSDRAFT_1100711"/>
<gene>
    <name evidence="1" type="ORF">PLEOSDRAFT_1100711</name>
</gene>
<dbReference type="EMBL" id="KL198005">
    <property type="protein sequence ID" value="KDQ32206.1"/>
    <property type="molecule type" value="Genomic_DNA"/>
</dbReference>
<dbReference type="STRING" id="1137138.A0A067P8I6"/>
<dbReference type="Proteomes" id="UP000027073">
    <property type="component" value="Unassembled WGS sequence"/>
</dbReference>